<organism evidence="2 3">
    <name type="scientific">Gandjariella thermophila</name>
    <dbReference type="NCBI Taxonomy" id="1931992"/>
    <lineage>
        <taxon>Bacteria</taxon>
        <taxon>Bacillati</taxon>
        <taxon>Actinomycetota</taxon>
        <taxon>Actinomycetes</taxon>
        <taxon>Pseudonocardiales</taxon>
        <taxon>Pseudonocardiaceae</taxon>
        <taxon>Gandjariella</taxon>
    </lineage>
</organism>
<evidence type="ECO:0000256" key="1">
    <source>
        <dbReference type="SAM" id="Phobius"/>
    </source>
</evidence>
<comment type="caution">
    <text evidence="2">The sequence shown here is derived from an EMBL/GenBank/DDBJ whole genome shotgun (WGS) entry which is preliminary data.</text>
</comment>
<proteinExistence type="predicted"/>
<reference evidence="3" key="1">
    <citation type="submission" date="2019-04" db="EMBL/GenBank/DDBJ databases">
        <title>Draft genome sequence of Pseudonocardiaceae bacterium SL3-2-4.</title>
        <authorList>
            <person name="Ningsih F."/>
            <person name="Yokota A."/>
            <person name="Sakai Y."/>
            <person name="Nanatani K."/>
            <person name="Yabe S."/>
            <person name="Oetari A."/>
            <person name="Sjamsuridzal W."/>
        </authorList>
    </citation>
    <scope>NUCLEOTIDE SEQUENCE [LARGE SCALE GENOMIC DNA]</scope>
    <source>
        <strain evidence="3">SL3-2-4</strain>
    </source>
</reference>
<dbReference type="AlphaFoldDB" id="A0A4D4J362"/>
<keyword evidence="1" id="KW-0472">Membrane</keyword>
<keyword evidence="1" id="KW-0812">Transmembrane</keyword>
<dbReference type="EMBL" id="BJFL01000003">
    <property type="protein sequence ID" value="GDY29198.1"/>
    <property type="molecule type" value="Genomic_DNA"/>
</dbReference>
<protein>
    <submittedName>
        <fullName evidence="2">Uncharacterized protein</fullName>
    </submittedName>
</protein>
<feature type="transmembrane region" description="Helical" evidence="1">
    <location>
        <begin position="20"/>
        <end position="44"/>
    </location>
</feature>
<accession>A0A4D4J362</accession>
<gene>
    <name evidence="2" type="ORF">GTS_08310</name>
</gene>
<keyword evidence="3" id="KW-1185">Reference proteome</keyword>
<keyword evidence="1" id="KW-1133">Transmembrane helix</keyword>
<evidence type="ECO:0000313" key="3">
    <source>
        <dbReference type="Proteomes" id="UP000298860"/>
    </source>
</evidence>
<dbReference type="Proteomes" id="UP000298860">
    <property type="component" value="Unassembled WGS sequence"/>
</dbReference>
<name>A0A4D4J362_9PSEU</name>
<evidence type="ECO:0000313" key="2">
    <source>
        <dbReference type="EMBL" id="GDY29198.1"/>
    </source>
</evidence>
<sequence>MWTASGYAACLPAPLFSEGMSVFVVPVVVLAVLMLGVTLVCLTLHAKPQHAGFGEGALSVWE</sequence>